<reference evidence="8" key="2">
    <citation type="journal article" date="2023" name="BMC Genomics">
        <title>Pest status, molecular evolution, and epigenetic factors derived from the genome assembly of Frankliniella fusca, a thysanopteran phytovirus vector.</title>
        <authorList>
            <person name="Catto M.A."/>
            <person name="Labadie P.E."/>
            <person name="Jacobson A.L."/>
            <person name="Kennedy G.G."/>
            <person name="Srinivasan R."/>
            <person name="Hunt B.G."/>
        </authorList>
    </citation>
    <scope>NUCLEOTIDE SEQUENCE</scope>
    <source>
        <strain evidence="8">PL_HMW_Pooled</strain>
    </source>
</reference>
<feature type="transmembrane region" description="Helical" evidence="6">
    <location>
        <begin position="570"/>
        <end position="591"/>
    </location>
</feature>
<name>A0AAE1LKP3_9NEOP</name>
<keyword evidence="3 6" id="KW-1133">Transmembrane helix</keyword>
<protein>
    <submittedName>
        <fullName evidence="8">MFS-type transporter</fullName>
    </submittedName>
</protein>
<dbReference type="InterPro" id="IPR011701">
    <property type="entry name" value="MFS"/>
</dbReference>
<evidence type="ECO:0000256" key="3">
    <source>
        <dbReference type="ARBA" id="ARBA00022989"/>
    </source>
</evidence>
<dbReference type="SUPFAM" id="SSF103473">
    <property type="entry name" value="MFS general substrate transporter"/>
    <property type="match status" value="1"/>
</dbReference>
<feature type="region of interest" description="Disordered" evidence="5">
    <location>
        <begin position="92"/>
        <end position="123"/>
    </location>
</feature>
<sequence>MNRPHASDQDVAEEQGGHGAHSPPALRSPRGRGGAGGGGAPHVGSPRGQRLGVGAGPRGAPLTLDVSGSRESKMGSAIDVIWKSWNDLDGGGGGGGGADRDGGDLAGPRGVHGHGGHGPGADAALLGDAAAASRKVRLTAYSPTQPRSPFHPRRPSTTLWDLKDARSSLNSPRSPLSLARSPLSAGGLGAAAAAAAAASLGAEHTGIKVYKRRWLMLAIFVFLGITNTFQWVQYSIIARIVQRYYNVKSFYVDLTCTSYLIAYLLCFIPASWYLDRHGLRWTLIVAAGLTSLGSWVKVGSVGRDRFWVTMVGQVVVAAGQVFMLFLPPRLASVWFGPDQVSLACSLGFIGILIGNAAGMLLPPLLVPNSDDIAQVGADLRSMFLGMAACTTASLVVQLALFQEEPPLPPSPAQQLQRDREDEGQRDEFWTSLRRLFADKQFMLVLCSWSMNVGVYCAINTLLSQLILPHHPNCDREVGVVGLIMIASGILGSLLCGFFLDRTHKFKFCTQTLYILSLLGWGAFTFLLPLGNMTWVQATAVVYGFAMTAVQPVGLEFAAEMTFPEPEGTTSALLISAVQLSGIVLTFAGGYIMERAGVEWTMVFLGVPLLLASLILHFVRPEHKRQAAQHAPRRLSRLMSI</sequence>
<feature type="transmembrane region" description="Helical" evidence="6">
    <location>
        <begin position="306"/>
        <end position="328"/>
    </location>
</feature>
<reference evidence="8" key="1">
    <citation type="submission" date="2021-07" db="EMBL/GenBank/DDBJ databases">
        <authorList>
            <person name="Catto M.A."/>
            <person name="Jacobson A."/>
            <person name="Kennedy G."/>
            <person name="Labadie P."/>
            <person name="Hunt B.G."/>
            <person name="Srinivasan R."/>
        </authorList>
    </citation>
    <scope>NUCLEOTIDE SEQUENCE</scope>
    <source>
        <strain evidence="8">PL_HMW_Pooled</strain>
        <tissue evidence="8">Head</tissue>
    </source>
</reference>
<dbReference type="PANTHER" id="PTHR10924">
    <property type="entry name" value="MAJOR FACILITATOR SUPERFAMILY PROTEIN-RELATED"/>
    <property type="match status" value="1"/>
</dbReference>
<keyword evidence="9" id="KW-1185">Reference proteome</keyword>
<feature type="transmembrane region" description="Helical" evidence="6">
    <location>
        <begin position="340"/>
        <end position="361"/>
    </location>
</feature>
<evidence type="ECO:0000313" key="8">
    <source>
        <dbReference type="EMBL" id="KAK3923268.1"/>
    </source>
</evidence>
<evidence type="ECO:0000259" key="7">
    <source>
        <dbReference type="PROSITE" id="PS50850"/>
    </source>
</evidence>
<evidence type="ECO:0000256" key="6">
    <source>
        <dbReference type="SAM" id="Phobius"/>
    </source>
</evidence>
<comment type="subcellular location">
    <subcellularLocation>
        <location evidence="1">Membrane</location>
        <topology evidence="1">Multi-pass membrane protein</topology>
    </subcellularLocation>
</comment>
<keyword evidence="4 6" id="KW-0472">Membrane</keyword>
<feature type="region of interest" description="Disordered" evidence="5">
    <location>
        <begin position="1"/>
        <end position="71"/>
    </location>
</feature>
<accession>A0AAE1LKP3</accession>
<dbReference type="GO" id="GO:0015232">
    <property type="term" value="F:heme transmembrane transporter activity"/>
    <property type="evidence" value="ECO:0007669"/>
    <property type="project" value="TreeGrafter"/>
</dbReference>
<dbReference type="InterPro" id="IPR036259">
    <property type="entry name" value="MFS_trans_sf"/>
</dbReference>
<dbReference type="Proteomes" id="UP001219518">
    <property type="component" value="Unassembled WGS sequence"/>
</dbReference>
<dbReference type="PANTHER" id="PTHR10924:SF4">
    <property type="entry name" value="GH15861P"/>
    <property type="match status" value="1"/>
</dbReference>
<dbReference type="EMBL" id="JAHWGI010001142">
    <property type="protein sequence ID" value="KAK3923268.1"/>
    <property type="molecule type" value="Genomic_DNA"/>
</dbReference>
<dbReference type="InterPro" id="IPR020846">
    <property type="entry name" value="MFS_dom"/>
</dbReference>
<dbReference type="Pfam" id="PF07690">
    <property type="entry name" value="MFS_1"/>
    <property type="match status" value="1"/>
</dbReference>
<feature type="domain" description="Major facilitator superfamily (MFS) profile" evidence="7">
    <location>
        <begin position="213"/>
        <end position="623"/>
    </location>
</feature>
<dbReference type="InterPro" id="IPR049680">
    <property type="entry name" value="FLVCR1-2_SLC49-like"/>
</dbReference>
<evidence type="ECO:0000256" key="2">
    <source>
        <dbReference type="ARBA" id="ARBA00022692"/>
    </source>
</evidence>
<dbReference type="GO" id="GO:0097037">
    <property type="term" value="P:heme export"/>
    <property type="evidence" value="ECO:0007669"/>
    <property type="project" value="TreeGrafter"/>
</dbReference>
<feature type="compositionally biased region" description="Gly residues" evidence="5">
    <location>
        <begin position="31"/>
        <end position="41"/>
    </location>
</feature>
<dbReference type="PROSITE" id="PS50850">
    <property type="entry name" value="MFS"/>
    <property type="match status" value="1"/>
</dbReference>
<organism evidence="8 9">
    <name type="scientific">Frankliniella fusca</name>
    <dbReference type="NCBI Taxonomy" id="407009"/>
    <lineage>
        <taxon>Eukaryota</taxon>
        <taxon>Metazoa</taxon>
        <taxon>Ecdysozoa</taxon>
        <taxon>Arthropoda</taxon>
        <taxon>Hexapoda</taxon>
        <taxon>Insecta</taxon>
        <taxon>Pterygota</taxon>
        <taxon>Neoptera</taxon>
        <taxon>Paraneoptera</taxon>
        <taxon>Thysanoptera</taxon>
        <taxon>Terebrantia</taxon>
        <taxon>Thripoidea</taxon>
        <taxon>Thripidae</taxon>
        <taxon>Frankliniella</taxon>
    </lineage>
</organism>
<evidence type="ECO:0000256" key="1">
    <source>
        <dbReference type="ARBA" id="ARBA00004141"/>
    </source>
</evidence>
<feature type="transmembrane region" description="Helical" evidence="6">
    <location>
        <begin position="257"/>
        <end position="274"/>
    </location>
</feature>
<comment type="caution">
    <text evidence="8">The sequence shown here is derived from an EMBL/GenBank/DDBJ whole genome shotgun (WGS) entry which is preliminary data.</text>
</comment>
<feature type="transmembrane region" description="Helical" evidence="6">
    <location>
        <begin position="281"/>
        <end position="300"/>
    </location>
</feature>
<feature type="transmembrane region" description="Helical" evidence="6">
    <location>
        <begin position="214"/>
        <end position="237"/>
    </location>
</feature>
<feature type="transmembrane region" description="Helical" evidence="6">
    <location>
        <begin position="511"/>
        <end position="529"/>
    </location>
</feature>
<dbReference type="AlphaFoldDB" id="A0AAE1LKP3"/>
<dbReference type="Gene3D" id="1.20.1250.20">
    <property type="entry name" value="MFS general substrate transporter like domains"/>
    <property type="match status" value="1"/>
</dbReference>
<evidence type="ECO:0000256" key="4">
    <source>
        <dbReference type="ARBA" id="ARBA00023136"/>
    </source>
</evidence>
<feature type="transmembrane region" description="Helical" evidence="6">
    <location>
        <begin position="441"/>
        <end position="467"/>
    </location>
</feature>
<evidence type="ECO:0000256" key="5">
    <source>
        <dbReference type="SAM" id="MobiDB-lite"/>
    </source>
</evidence>
<gene>
    <name evidence="8" type="ORF">KUF71_000350</name>
</gene>
<feature type="transmembrane region" description="Helical" evidence="6">
    <location>
        <begin position="535"/>
        <end position="558"/>
    </location>
</feature>
<feature type="transmembrane region" description="Helical" evidence="6">
    <location>
        <begin position="479"/>
        <end position="499"/>
    </location>
</feature>
<evidence type="ECO:0000313" key="9">
    <source>
        <dbReference type="Proteomes" id="UP001219518"/>
    </source>
</evidence>
<proteinExistence type="predicted"/>
<dbReference type="GO" id="GO:0016020">
    <property type="term" value="C:membrane"/>
    <property type="evidence" value="ECO:0007669"/>
    <property type="project" value="UniProtKB-SubCell"/>
</dbReference>
<keyword evidence="2 6" id="KW-0812">Transmembrane</keyword>
<feature type="transmembrane region" description="Helical" evidence="6">
    <location>
        <begin position="597"/>
        <end position="618"/>
    </location>
</feature>
<dbReference type="GO" id="GO:0020037">
    <property type="term" value="F:heme binding"/>
    <property type="evidence" value="ECO:0007669"/>
    <property type="project" value="TreeGrafter"/>
</dbReference>